<feature type="region of interest" description="Disordered" evidence="1">
    <location>
        <begin position="255"/>
        <end position="279"/>
    </location>
</feature>
<evidence type="ECO:0000256" key="1">
    <source>
        <dbReference type="SAM" id="MobiDB-lite"/>
    </source>
</evidence>
<feature type="compositionally biased region" description="Basic and acidic residues" evidence="1">
    <location>
        <begin position="78"/>
        <end position="115"/>
    </location>
</feature>
<dbReference type="OrthoDB" id="2976199at2759"/>
<keyword evidence="3" id="KW-1185">Reference proteome</keyword>
<name>A0A9P5ZFC8_9AGAR</name>
<accession>A0A9P5ZFC8</accession>
<feature type="compositionally biased region" description="Low complexity" evidence="1">
    <location>
        <begin position="188"/>
        <end position="206"/>
    </location>
</feature>
<feature type="region of interest" description="Disordered" evidence="1">
    <location>
        <begin position="26"/>
        <end position="236"/>
    </location>
</feature>
<evidence type="ECO:0000313" key="2">
    <source>
        <dbReference type="EMBL" id="KAF9484876.1"/>
    </source>
</evidence>
<proteinExistence type="predicted"/>
<protein>
    <submittedName>
        <fullName evidence="2">Uncharacterized protein</fullName>
    </submittedName>
</protein>
<feature type="compositionally biased region" description="Pro residues" evidence="1">
    <location>
        <begin position="145"/>
        <end position="156"/>
    </location>
</feature>
<feature type="compositionally biased region" description="Polar residues" evidence="1">
    <location>
        <begin position="128"/>
        <end position="143"/>
    </location>
</feature>
<sequence>MTEYDYSPEAIDAYLRKQQQIARWADNTARAPYRDPYTPATPAEALHTRPLDQDPYPEDTTHRRHVSPDRRDRHRDREHKDRERGHSEREHARRGSRDRSERDSSHRERASDRHSSKTTPSKRHRSASHSAPTTQRPDPQRSYTVPPPLPLPPFPQPNMAAYPNTNGYPPYGHAPKLANPRDSRHSSRSSSTTRIPQQPSPTSYYPQQPPPWSAPVFGSMRPPHRSQTTPIYAYPPDAKYPSTANVYYKDPLVYPNMSPPKKQPYDWAVRSSPSSLTLS</sequence>
<dbReference type="EMBL" id="MU155139">
    <property type="protein sequence ID" value="KAF9484876.1"/>
    <property type="molecule type" value="Genomic_DNA"/>
</dbReference>
<gene>
    <name evidence="2" type="ORF">BDN70DRAFT_24187</name>
</gene>
<comment type="caution">
    <text evidence="2">The sequence shown here is derived from an EMBL/GenBank/DDBJ whole genome shotgun (WGS) entry which is preliminary data.</text>
</comment>
<evidence type="ECO:0000313" key="3">
    <source>
        <dbReference type="Proteomes" id="UP000807469"/>
    </source>
</evidence>
<dbReference type="AlphaFoldDB" id="A0A9P5ZFC8"/>
<organism evidence="2 3">
    <name type="scientific">Pholiota conissans</name>
    <dbReference type="NCBI Taxonomy" id="109636"/>
    <lineage>
        <taxon>Eukaryota</taxon>
        <taxon>Fungi</taxon>
        <taxon>Dikarya</taxon>
        <taxon>Basidiomycota</taxon>
        <taxon>Agaricomycotina</taxon>
        <taxon>Agaricomycetes</taxon>
        <taxon>Agaricomycetidae</taxon>
        <taxon>Agaricales</taxon>
        <taxon>Agaricineae</taxon>
        <taxon>Strophariaceae</taxon>
        <taxon>Pholiota</taxon>
    </lineage>
</organism>
<reference evidence="2" key="1">
    <citation type="submission" date="2020-11" db="EMBL/GenBank/DDBJ databases">
        <authorList>
            <consortium name="DOE Joint Genome Institute"/>
            <person name="Ahrendt S."/>
            <person name="Riley R."/>
            <person name="Andreopoulos W."/>
            <person name="Labutti K."/>
            <person name="Pangilinan J."/>
            <person name="Ruiz-Duenas F.J."/>
            <person name="Barrasa J.M."/>
            <person name="Sanchez-Garcia M."/>
            <person name="Camarero S."/>
            <person name="Miyauchi S."/>
            <person name="Serrano A."/>
            <person name="Linde D."/>
            <person name="Babiker R."/>
            <person name="Drula E."/>
            <person name="Ayuso-Fernandez I."/>
            <person name="Pacheco R."/>
            <person name="Padilla G."/>
            <person name="Ferreira P."/>
            <person name="Barriuso J."/>
            <person name="Kellner H."/>
            <person name="Castanera R."/>
            <person name="Alfaro M."/>
            <person name="Ramirez L."/>
            <person name="Pisabarro A.G."/>
            <person name="Kuo A."/>
            <person name="Tritt A."/>
            <person name="Lipzen A."/>
            <person name="He G."/>
            <person name="Yan M."/>
            <person name="Ng V."/>
            <person name="Cullen D."/>
            <person name="Martin F."/>
            <person name="Rosso M.-N."/>
            <person name="Henrissat B."/>
            <person name="Hibbett D."/>
            <person name="Martinez A.T."/>
            <person name="Grigoriev I.V."/>
        </authorList>
    </citation>
    <scope>NUCLEOTIDE SEQUENCE</scope>
    <source>
        <strain evidence="2">CIRM-BRFM 674</strain>
    </source>
</reference>
<dbReference type="Proteomes" id="UP000807469">
    <property type="component" value="Unassembled WGS sequence"/>
</dbReference>